<dbReference type="AlphaFoldDB" id="A0A0G9HGD9"/>
<dbReference type="KEGG" id="lrz:BJI69_13060"/>
<evidence type="ECO:0000313" key="1">
    <source>
        <dbReference type="EMBL" id="APG04734.1"/>
    </source>
</evidence>
<evidence type="ECO:0000313" key="2">
    <source>
        <dbReference type="Proteomes" id="UP000182987"/>
    </source>
</evidence>
<dbReference type="PATRIC" id="fig|1440763.5.peg.418"/>
<proteinExistence type="predicted"/>
<gene>
    <name evidence="1" type="ORF">BJI69_13060</name>
</gene>
<reference evidence="2" key="1">
    <citation type="submission" date="2016-09" db="EMBL/GenBank/DDBJ databases">
        <authorList>
            <person name="Lysoe E."/>
        </authorList>
    </citation>
    <scope>NUCLEOTIDE SEQUENCE [LARGE SCALE GENOMIC DNA]</scope>
    <source>
        <strain evidence="2">LJ96T</strain>
    </source>
</reference>
<protein>
    <submittedName>
        <fullName evidence="1">Uncharacterized protein</fullName>
    </submittedName>
</protein>
<dbReference type="Proteomes" id="UP000182987">
    <property type="component" value="Chromosome"/>
</dbReference>
<keyword evidence="2" id="KW-1185">Reference proteome</keyword>
<accession>A0A0G9HGD9</accession>
<dbReference type="EMBL" id="CP017480">
    <property type="protein sequence ID" value="APG04734.1"/>
    <property type="molecule type" value="Genomic_DNA"/>
</dbReference>
<organism evidence="1 2">
    <name type="scientific">Luteibacter rhizovicinus DSM 16549</name>
    <dbReference type="NCBI Taxonomy" id="1440763"/>
    <lineage>
        <taxon>Bacteria</taxon>
        <taxon>Pseudomonadati</taxon>
        <taxon>Pseudomonadota</taxon>
        <taxon>Gammaproteobacteria</taxon>
        <taxon>Lysobacterales</taxon>
        <taxon>Rhodanobacteraceae</taxon>
        <taxon>Luteibacter</taxon>
    </lineage>
</organism>
<name>A0A0G9HGD9_9GAMM</name>
<sequence length="148" mass="16173">MPYVAQNACTFECCQYGPWRATGVSIALASAALGAKPVFTVKPGDQVVARRGIVITSKPGVTRVVQAVSLGYRDGDKTPRLALKPGDALLTLYPMGEAYDRFWHGGEFYDDQIDMPEDSYGKPPFSGVLKVESRPIFVWWVEVSNAQG</sequence>